<evidence type="ECO:0000256" key="5">
    <source>
        <dbReference type="ARBA" id="ARBA00022801"/>
    </source>
</evidence>
<proteinExistence type="inferred from homology"/>
<dbReference type="PRINTS" id="PR01959">
    <property type="entry name" value="SBIMPHPHTASE"/>
</dbReference>
<dbReference type="EMBL" id="MFSP01000065">
    <property type="protein sequence ID" value="OGI67231.1"/>
    <property type="molecule type" value="Genomic_DNA"/>
</dbReference>
<reference evidence="9 10" key="1">
    <citation type="journal article" date="2016" name="Nat. Commun.">
        <title>Thousands of microbial genomes shed light on interconnected biogeochemical processes in an aquifer system.</title>
        <authorList>
            <person name="Anantharaman K."/>
            <person name="Brown C.T."/>
            <person name="Hug L.A."/>
            <person name="Sharon I."/>
            <person name="Castelle C.J."/>
            <person name="Probst A.J."/>
            <person name="Thomas B.C."/>
            <person name="Singh A."/>
            <person name="Wilkins M.J."/>
            <person name="Karaoz U."/>
            <person name="Brodie E.L."/>
            <person name="Williams K.H."/>
            <person name="Hubbard S.S."/>
            <person name="Banfield J.F."/>
        </authorList>
    </citation>
    <scope>NUCLEOTIDE SEQUENCE [LARGE SCALE GENOMIC DNA]</scope>
</reference>
<dbReference type="InterPro" id="IPR033942">
    <property type="entry name" value="IMPase"/>
</dbReference>
<keyword evidence="6 7" id="KW-0460">Magnesium</keyword>
<dbReference type="EC" id="3.1.3.25" evidence="8"/>
<keyword evidence="5 8" id="KW-0378">Hydrolase</keyword>
<comment type="cofactor">
    <cofactor evidence="2 7 8">
        <name>Mg(2+)</name>
        <dbReference type="ChEBI" id="CHEBI:18420"/>
    </cofactor>
</comment>
<feature type="binding site" evidence="7">
    <location>
        <position position="82"/>
    </location>
    <ligand>
        <name>Mg(2+)</name>
        <dbReference type="ChEBI" id="CHEBI:18420"/>
        <label>1</label>
        <note>catalytic</note>
    </ligand>
</feature>
<accession>A0A1F6VC45</accession>
<keyword evidence="4 7" id="KW-0479">Metal-binding</keyword>
<evidence type="ECO:0000313" key="9">
    <source>
        <dbReference type="EMBL" id="OGI67231.1"/>
    </source>
</evidence>
<dbReference type="GO" id="GO:0006020">
    <property type="term" value="P:inositol metabolic process"/>
    <property type="evidence" value="ECO:0007669"/>
    <property type="project" value="TreeGrafter"/>
</dbReference>
<dbReference type="PANTHER" id="PTHR20854:SF4">
    <property type="entry name" value="INOSITOL-1-MONOPHOSPHATASE-RELATED"/>
    <property type="match status" value="1"/>
</dbReference>
<dbReference type="Gene3D" id="3.40.190.80">
    <property type="match status" value="1"/>
</dbReference>
<comment type="catalytic activity">
    <reaction evidence="1 8">
        <text>a myo-inositol phosphate + H2O = myo-inositol + phosphate</text>
        <dbReference type="Rhea" id="RHEA:24056"/>
        <dbReference type="ChEBI" id="CHEBI:15377"/>
        <dbReference type="ChEBI" id="CHEBI:17268"/>
        <dbReference type="ChEBI" id="CHEBI:43474"/>
        <dbReference type="ChEBI" id="CHEBI:84139"/>
        <dbReference type="EC" id="3.1.3.25"/>
    </reaction>
</comment>
<dbReference type="InterPro" id="IPR020583">
    <property type="entry name" value="Inositol_monoP_metal-BS"/>
</dbReference>
<dbReference type="Gene3D" id="3.30.540.10">
    <property type="entry name" value="Fructose-1,6-Bisphosphatase, subunit A, domain 1"/>
    <property type="match status" value="1"/>
</dbReference>
<dbReference type="Proteomes" id="UP000179076">
    <property type="component" value="Unassembled WGS sequence"/>
</dbReference>
<dbReference type="PROSITE" id="PS00629">
    <property type="entry name" value="IMP_1"/>
    <property type="match status" value="1"/>
</dbReference>
<organism evidence="9 10">
    <name type="scientific">Candidatus Muproteobacteria bacterium RBG_16_60_9</name>
    <dbReference type="NCBI Taxonomy" id="1817755"/>
    <lineage>
        <taxon>Bacteria</taxon>
        <taxon>Pseudomonadati</taxon>
        <taxon>Pseudomonadota</taxon>
        <taxon>Candidatus Muproteobacteria</taxon>
    </lineage>
</organism>
<evidence type="ECO:0000256" key="3">
    <source>
        <dbReference type="ARBA" id="ARBA00009759"/>
    </source>
</evidence>
<feature type="binding site" evidence="7">
    <location>
        <position position="67"/>
    </location>
    <ligand>
        <name>Mg(2+)</name>
        <dbReference type="ChEBI" id="CHEBI:18420"/>
        <label>1</label>
        <note>catalytic</note>
    </ligand>
</feature>
<dbReference type="SUPFAM" id="SSF56655">
    <property type="entry name" value="Carbohydrate phosphatase"/>
    <property type="match status" value="1"/>
</dbReference>
<gene>
    <name evidence="9" type="ORF">A2W18_02925</name>
</gene>
<comment type="similarity">
    <text evidence="3 8">Belongs to the inositol monophosphatase superfamily.</text>
</comment>
<evidence type="ECO:0000256" key="1">
    <source>
        <dbReference type="ARBA" id="ARBA00001033"/>
    </source>
</evidence>
<dbReference type="FunFam" id="3.30.540.10:FF:000003">
    <property type="entry name" value="Inositol-1-monophosphatase"/>
    <property type="match status" value="1"/>
</dbReference>
<dbReference type="CDD" id="cd01639">
    <property type="entry name" value="IMPase"/>
    <property type="match status" value="1"/>
</dbReference>
<dbReference type="PRINTS" id="PR00377">
    <property type="entry name" value="IMPHPHTASES"/>
</dbReference>
<evidence type="ECO:0000256" key="4">
    <source>
        <dbReference type="ARBA" id="ARBA00022723"/>
    </source>
</evidence>
<evidence type="ECO:0000256" key="8">
    <source>
        <dbReference type="RuleBase" id="RU364068"/>
    </source>
</evidence>
<dbReference type="GO" id="GO:0008934">
    <property type="term" value="F:inositol monophosphate 1-phosphatase activity"/>
    <property type="evidence" value="ECO:0007669"/>
    <property type="project" value="InterPro"/>
</dbReference>
<feature type="binding site" evidence="7">
    <location>
        <position position="85"/>
    </location>
    <ligand>
        <name>Mg(2+)</name>
        <dbReference type="ChEBI" id="CHEBI:18420"/>
        <label>1</label>
        <note>catalytic</note>
    </ligand>
</feature>
<comment type="caution">
    <text evidence="9">The sequence shown here is derived from an EMBL/GenBank/DDBJ whole genome shotgun (WGS) entry which is preliminary data.</text>
</comment>
<dbReference type="InterPro" id="IPR000760">
    <property type="entry name" value="Inositol_monophosphatase-like"/>
</dbReference>
<protein>
    <recommendedName>
        <fullName evidence="8">Inositol-1-monophosphatase</fullName>
        <ecNumber evidence="8">3.1.3.25</ecNumber>
    </recommendedName>
</protein>
<dbReference type="InterPro" id="IPR022337">
    <property type="entry name" value="Inositol_monophosphatase_SuhB"/>
</dbReference>
<feature type="binding site" evidence="7">
    <location>
        <position position="84"/>
    </location>
    <ligand>
        <name>Mg(2+)</name>
        <dbReference type="ChEBI" id="CHEBI:18420"/>
        <label>1</label>
        <note>catalytic</note>
    </ligand>
</feature>
<dbReference type="Pfam" id="PF00459">
    <property type="entry name" value="Inositol_P"/>
    <property type="match status" value="1"/>
</dbReference>
<dbReference type="AlphaFoldDB" id="A0A1F6VC45"/>
<evidence type="ECO:0000256" key="7">
    <source>
        <dbReference type="PIRSR" id="PIRSR600760-2"/>
    </source>
</evidence>
<evidence type="ECO:0000256" key="6">
    <source>
        <dbReference type="ARBA" id="ARBA00022842"/>
    </source>
</evidence>
<name>A0A1F6VC45_9PROT</name>
<feature type="binding site" evidence="7">
    <location>
        <position position="210"/>
    </location>
    <ligand>
        <name>Mg(2+)</name>
        <dbReference type="ChEBI" id="CHEBI:18420"/>
        <label>1</label>
        <note>catalytic</note>
    </ligand>
</feature>
<dbReference type="InterPro" id="IPR020550">
    <property type="entry name" value="Inositol_monophosphatase_CS"/>
</dbReference>
<sequence>MHPMLNIAVKAARRAGSILVRNADRIERLTVESKGRNDFVTEVDRLAESEIIDILRRAYPNHAILAEESGGSLSDDYCWIVDPLDGTTNYIHGYPQYSVSIALQHRGRLEQAVVFDPMRNELFIATRGQGAHLNDRRIRVSQTHDFARSLLATGFPFKSEAYLEAWIAVFRRVAGETSGVRRAGSAALDLAHVACGRFDAFWEFGLQIWDMAAGCLLIEEAGGLVGDPTGRQAHLDSGLLVAGNPKIYAEMLKHTMASLPADWERTLVRDS</sequence>
<dbReference type="GO" id="GO:0007165">
    <property type="term" value="P:signal transduction"/>
    <property type="evidence" value="ECO:0007669"/>
    <property type="project" value="TreeGrafter"/>
</dbReference>
<evidence type="ECO:0000256" key="2">
    <source>
        <dbReference type="ARBA" id="ARBA00001946"/>
    </source>
</evidence>
<dbReference type="PROSITE" id="PS00630">
    <property type="entry name" value="IMP_2"/>
    <property type="match status" value="1"/>
</dbReference>
<dbReference type="FunFam" id="3.40.190.80:FF:000002">
    <property type="entry name" value="Inositol-1-monophosphatase"/>
    <property type="match status" value="1"/>
</dbReference>
<dbReference type="GO" id="GO:0046872">
    <property type="term" value="F:metal ion binding"/>
    <property type="evidence" value="ECO:0007669"/>
    <property type="project" value="UniProtKB-KW"/>
</dbReference>
<dbReference type="GO" id="GO:0046854">
    <property type="term" value="P:phosphatidylinositol phosphate biosynthetic process"/>
    <property type="evidence" value="ECO:0007669"/>
    <property type="project" value="InterPro"/>
</dbReference>
<evidence type="ECO:0000313" key="10">
    <source>
        <dbReference type="Proteomes" id="UP000179076"/>
    </source>
</evidence>
<dbReference type="PANTHER" id="PTHR20854">
    <property type="entry name" value="INOSITOL MONOPHOSPHATASE"/>
    <property type="match status" value="1"/>
</dbReference>